<organism evidence="6 7">
    <name type="scientific">Streptomyces cremeus</name>
    <dbReference type="NCBI Taxonomy" id="66881"/>
    <lineage>
        <taxon>Bacteria</taxon>
        <taxon>Bacillati</taxon>
        <taxon>Actinomycetota</taxon>
        <taxon>Actinomycetes</taxon>
        <taxon>Kitasatosporales</taxon>
        <taxon>Streptomycetaceae</taxon>
        <taxon>Streptomyces</taxon>
    </lineage>
</organism>
<dbReference type="InterPro" id="IPR006162">
    <property type="entry name" value="Ppantetheine_attach_site"/>
</dbReference>
<dbReference type="PANTHER" id="PTHR45527:SF1">
    <property type="entry name" value="FATTY ACID SYNTHASE"/>
    <property type="match status" value="1"/>
</dbReference>
<dbReference type="PROSITE" id="PS00455">
    <property type="entry name" value="AMP_BINDING"/>
    <property type="match status" value="1"/>
</dbReference>
<dbReference type="RefSeq" id="WP_345219715.1">
    <property type="nucleotide sequence ID" value="NZ_BAAAXE010000002.1"/>
</dbReference>
<dbReference type="SMART" id="SM00823">
    <property type="entry name" value="PKS_PP"/>
    <property type="match status" value="1"/>
</dbReference>
<comment type="caution">
    <text evidence="6">The sequence shown here is derived from an EMBL/GenBank/DDBJ whole genome shotgun (WGS) entry which is preliminary data.</text>
</comment>
<feature type="region of interest" description="Disordered" evidence="4">
    <location>
        <begin position="1"/>
        <end position="41"/>
    </location>
</feature>
<evidence type="ECO:0000313" key="6">
    <source>
        <dbReference type="EMBL" id="MFB9523048.1"/>
    </source>
</evidence>
<proteinExistence type="predicted"/>
<sequence length="1262" mass="135205">MTSAPSGTPTPTPTPSAPRPDTRAPDVRIPGQRVPGLRPDTEGDAAFLIADRPRTRKSAPGPLAILRVPGAGGPTALAALAILLHRHTGQSRLLLDIGTDRGDGGALTLTVDPDEPVAALLARTVQARPQGPAAGAPVRFEQAPRTGADGSYETPEGPYELLVTCDGRDLLLGYRTSLFEEDTAARLARQLLLVTAFLTEDPLGATGDVDLLDEDEREQALKAFNDTARPYPDSATVHGLFTEQAARTPDAMAVSWRSGQLTYRQLDLLSDELARSIMASGARPGDRVGLRTGRTPDFVTGALGILKAGCAYVSLEPDLPAERVAWLLSDASVRILVTAGDLPVDLPFDGTVLTPASETVDGTARPGGTGVPVTAHDLAYVCYTSGTTGKPKGVEVVHRNVVRLVKNAEYVHLGPDVRILPTGSTAFDANTFEIWGALLNGGSLRLVDSDVVLDARALGRELAEHRVTTLWLTSPLFNQLVEQDAGLFAPLRELVVGGDALSPVHVRKAMDACPGVTLVNGYGPTENTTFSVTHRLARGDLGRIPIGRPVTNSTAYVLDVRGRPCPVGVPGELWLGGDGVARGYLGRPELTKERFVPDPFGPPGARLYRSGDLARWRPDGVIEFLGRRDHQVKVRGFRVEPAEIETALLAHPDVAEAVVVARTRPSGGDKYLVGYYAGPCPPDPRHLRDLLTAELPGHMVPSYLVPLPALPLNHTGKVDRARLPDPDGGHLLAGADYRAPSDETERAVVDLAERALGITGIGVGHDLRELGADSLTATLIAAGVQERLGRPCPVSAVLRAGTPARLAELLRQTPPGLGHRLPPAPEQETYPLTPQQRQLYFEQVKDGRAVHYNVPLSLELPADTDPRRLARALAGLAAHHEALRTRFVVEDGEVRQRVEPHVDAEVRVSDEPPGPVAEFVRPFDLGRAPLWRADVHRTPSAVVLRLDLHHIVVDGFSLAPLLEDLATLYGGGAPQPVATRYRDYAAWLTGPAGTALREAQEPHWQQVLATPVDPADLPTDTARPALRALDGAVTESGIGPGLTAGLRRLARQEGVTLFAVLAAAYSALLASLKGTEDITVGTPVSGRTAPGLHRTVGMFANTVVLRTAATPDLSFAAYLRHLADVAESAFEHQDFPFEDLVAGAAPVRDYSRTPLFDAFVALHSGRYLAVDFHGARVPVRLEQTGQAVFDLDLQIYEVAGSLRTAWRYSRRLLRPDTVDAWRDDFLRLLETVAEDPSVTLGTLLPALLRAQAAPGPVLDFDF</sequence>
<dbReference type="CDD" id="cd12117">
    <property type="entry name" value="A_NRPS_Srf_like"/>
    <property type="match status" value="1"/>
</dbReference>
<protein>
    <submittedName>
        <fullName evidence="6">Amino acid adenylation domain-containing protein</fullName>
    </submittedName>
</protein>
<dbReference type="InterPro" id="IPR023213">
    <property type="entry name" value="CAT-like_dom_sf"/>
</dbReference>
<dbReference type="Gene3D" id="3.30.559.30">
    <property type="entry name" value="Nonribosomal peptide synthetase, condensation domain"/>
    <property type="match status" value="2"/>
</dbReference>
<dbReference type="Proteomes" id="UP001589718">
    <property type="component" value="Unassembled WGS sequence"/>
</dbReference>
<evidence type="ECO:0000313" key="7">
    <source>
        <dbReference type="Proteomes" id="UP001589718"/>
    </source>
</evidence>
<dbReference type="Pfam" id="PF00668">
    <property type="entry name" value="Condensation"/>
    <property type="match status" value="1"/>
</dbReference>
<keyword evidence="2" id="KW-0596">Phosphopantetheine</keyword>
<feature type="domain" description="Carrier" evidence="5">
    <location>
        <begin position="739"/>
        <end position="814"/>
    </location>
</feature>
<dbReference type="EMBL" id="JBHMCR010000016">
    <property type="protein sequence ID" value="MFB9523048.1"/>
    <property type="molecule type" value="Genomic_DNA"/>
</dbReference>
<dbReference type="InterPro" id="IPR045851">
    <property type="entry name" value="AMP-bd_C_sf"/>
</dbReference>
<dbReference type="PROSITE" id="PS00012">
    <property type="entry name" value="PHOSPHOPANTETHEINE"/>
    <property type="match status" value="1"/>
</dbReference>
<comment type="cofactor">
    <cofactor evidence="1">
        <name>pantetheine 4'-phosphate</name>
        <dbReference type="ChEBI" id="CHEBI:47942"/>
    </cofactor>
</comment>
<dbReference type="Gene3D" id="3.30.300.30">
    <property type="match status" value="1"/>
</dbReference>
<dbReference type="SUPFAM" id="SSF56801">
    <property type="entry name" value="Acetyl-CoA synthetase-like"/>
    <property type="match status" value="1"/>
</dbReference>
<evidence type="ECO:0000256" key="4">
    <source>
        <dbReference type="SAM" id="MobiDB-lite"/>
    </source>
</evidence>
<dbReference type="NCBIfam" id="TIGR01733">
    <property type="entry name" value="AA-adenyl-dom"/>
    <property type="match status" value="1"/>
</dbReference>
<dbReference type="Gene3D" id="3.30.559.10">
    <property type="entry name" value="Chloramphenicol acetyltransferase-like domain"/>
    <property type="match status" value="1"/>
</dbReference>
<dbReference type="InterPro" id="IPR010071">
    <property type="entry name" value="AA_adenyl_dom"/>
</dbReference>
<feature type="compositionally biased region" description="Pro residues" evidence="4">
    <location>
        <begin position="8"/>
        <end position="18"/>
    </location>
</feature>
<dbReference type="SUPFAM" id="SSF52777">
    <property type="entry name" value="CoA-dependent acyltransferases"/>
    <property type="match status" value="2"/>
</dbReference>
<evidence type="ECO:0000259" key="5">
    <source>
        <dbReference type="PROSITE" id="PS50075"/>
    </source>
</evidence>
<dbReference type="SUPFAM" id="SSF47336">
    <property type="entry name" value="ACP-like"/>
    <property type="match status" value="1"/>
</dbReference>
<dbReference type="Pfam" id="PF00501">
    <property type="entry name" value="AMP-binding"/>
    <property type="match status" value="1"/>
</dbReference>
<dbReference type="InterPro" id="IPR036736">
    <property type="entry name" value="ACP-like_sf"/>
</dbReference>
<evidence type="ECO:0000256" key="3">
    <source>
        <dbReference type="ARBA" id="ARBA00022553"/>
    </source>
</evidence>
<name>A0ABV5PJ41_STRCM</name>
<evidence type="ECO:0000256" key="1">
    <source>
        <dbReference type="ARBA" id="ARBA00001957"/>
    </source>
</evidence>
<dbReference type="Gene3D" id="3.40.50.980">
    <property type="match status" value="2"/>
</dbReference>
<evidence type="ECO:0000256" key="2">
    <source>
        <dbReference type="ARBA" id="ARBA00022450"/>
    </source>
</evidence>
<dbReference type="CDD" id="cd19531">
    <property type="entry name" value="LCL_NRPS-like"/>
    <property type="match status" value="1"/>
</dbReference>
<reference evidence="6 7" key="1">
    <citation type="submission" date="2024-09" db="EMBL/GenBank/DDBJ databases">
        <authorList>
            <person name="Sun Q."/>
            <person name="Mori K."/>
        </authorList>
    </citation>
    <scope>NUCLEOTIDE SEQUENCE [LARGE SCALE GENOMIC DNA]</scope>
    <source>
        <strain evidence="6 7">JCM 4362</strain>
    </source>
</reference>
<dbReference type="Gene3D" id="1.10.1200.10">
    <property type="entry name" value="ACP-like"/>
    <property type="match status" value="1"/>
</dbReference>
<dbReference type="InterPro" id="IPR001242">
    <property type="entry name" value="Condensation_dom"/>
</dbReference>
<gene>
    <name evidence="6" type="ORF">ACFFTU_24175</name>
</gene>
<dbReference type="InterPro" id="IPR009081">
    <property type="entry name" value="PP-bd_ACP"/>
</dbReference>
<dbReference type="InterPro" id="IPR025110">
    <property type="entry name" value="AMP-bd_C"/>
</dbReference>
<accession>A0ABV5PJ41</accession>
<keyword evidence="7" id="KW-1185">Reference proteome</keyword>
<dbReference type="Pfam" id="PF13193">
    <property type="entry name" value="AMP-binding_C"/>
    <property type="match status" value="1"/>
</dbReference>
<dbReference type="InterPro" id="IPR000873">
    <property type="entry name" value="AMP-dep_synth/lig_dom"/>
</dbReference>
<dbReference type="InterPro" id="IPR020845">
    <property type="entry name" value="AMP-binding_CS"/>
</dbReference>
<dbReference type="Pfam" id="PF00550">
    <property type="entry name" value="PP-binding"/>
    <property type="match status" value="1"/>
</dbReference>
<dbReference type="Gene3D" id="2.30.38.10">
    <property type="entry name" value="Luciferase, Domain 3"/>
    <property type="match status" value="1"/>
</dbReference>
<dbReference type="PROSITE" id="PS50075">
    <property type="entry name" value="CARRIER"/>
    <property type="match status" value="1"/>
</dbReference>
<dbReference type="InterPro" id="IPR020806">
    <property type="entry name" value="PKS_PP-bd"/>
</dbReference>
<dbReference type="PANTHER" id="PTHR45527">
    <property type="entry name" value="NONRIBOSOMAL PEPTIDE SYNTHETASE"/>
    <property type="match status" value="1"/>
</dbReference>
<keyword evidence="3" id="KW-0597">Phosphoprotein</keyword>